<reference evidence="1" key="2">
    <citation type="submission" date="2020-03" db="EMBL/GenBank/DDBJ databases">
        <title>Flavobacteriaceae bacterium strain TP-CH-4, a member of the family Flavobacteriaceae isolated from a deep-sea seamount.</title>
        <authorList>
            <person name="Zhang D.-C."/>
        </authorList>
    </citation>
    <scope>NUCLEOTIDE SEQUENCE</scope>
    <source>
        <strain evidence="1">TP-CH-4</strain>
    </source>
</reference>
<sequence>MAKASEVQEQDNDRLTLVLQDNYAATDTQETMVITDDKSLRKFFSRINRTRKPGIPVPQVDFSKELILIHCAGEQHGNGMPMLTMLNETKEEIVIGMGKTQKKSEKGSTATTRPFSVYKMPLTKKEITFKTMN</sequence>
<dbReference type="EMBL" id="VIKU02000006">
    <property type="protein sequence ID" value="NHF61092.1"/>
    <property type="molecule type" value="Genomic_DNA"/>
</dbReference>
<evidence type="ECO:0000313" key="2">
    <source>
        <dbReference type="Proteomes" id="UP000707206"/>
    </source>
</evidence>
<comment type="caution">
    <text evidence="1">The sequence shown here is derived from an EMBL/GenBank/DDBJ whole genome shotgun (WGS) entry which is preliminary data.</text>
</comment>
<proteinExistence type="predicted"/>
<accession>A0A967B0Y2</accession>
<keyword evidence="2" id="KW-1185">Reference proteome</keyword>
<evidence type="ECO:0000313" key="1">
    <source>
        <dbReference type="EMBL" id="NHF61092.1"/>
    </source>
</evidence>
<gene>
    <name evidence="1" type="ORF">FK220_017200</name>
</gene>
<dbReference type="Proteomes" id="UP000707206">
    <property type="component" value="Unassembled WGS sequence"/>
</dbReference>
<dbReference type="RefSeq" id="WP_152575595.1">
    <property type="nucleotide sequence ID" value="NZ_VIKU02000006.1"/>
</dbReference>
<dbReference type="AlphaFoldDB" id="A0A967B0Y2"/>
<name>A0A967B0Y2_9FLAO</name>
<reference evidence="1" key="1">
    <citation type="submission" date="2019-07" db="EMBL/GenBank/DDBJ databases">
        <authorList>
            <person name="De-Chao Zhang Q."/>
        </authorList>
    </citation>
    <scope>NUCLEOTIDE SEQUENCE</scope>
    <source>
        <strain evidence="1">TP-CH-4</strain>
    </source>
</reference>
<organism evidence="1 2">
    <name type="scientific">Pelagihabitans pacificus</name>
    <dbReference type="NCBI Taxonomy" id="2696054"/>
    <lineage>
        <taxon>Bacteria</taxon>
        <taxon>Pseudomonadati</taxon>
        <taxon>Bacteroidota</taxon>
        <taxon>Flavobacteriia</taxon>
        <taxon>Flavobacteriales</taxon>
        <taxon>Flavobacteriaceae</taxon>
        <taxon>Pelagihabitans</taxon>
    </lineage>
</organism>
<protein>
    <submittedName>
        <fullName evidence="1">Uncharacterized protein</fullName>
    </submittedName>
</protein>